<reference evidence="2 3" key="1">
    <citation type="submission" date="2024-02" db="EMBL/GenBank/DDBJ databases">
        <authorList>
            <person name="Chen Y."/>
            <person name="Shah S."/>
            <person name="Dougan E. K."/>
            <person name="Thang M."/>
            <person name="Chan C."/>
        </authorList>
    </citation>
    <scope>NUCLEOTIDE SEQUENCE [LARGE SCALE GENOMIC DNA]</scope>
</reference>
<evidence type="ECO:0000256" key="1">
    <source>
        <dbReference type="SAM" id="MobiDB-lite"/>
    </source>
</evidence>
<dbReference type="EMBL" id="CAXAMN010023361">
    <property type="protein sequence ID" value="CAK9077070.1"/>
    <property type="molecule type" value="Genomic_DNA"/>
</dbReference>
<comment type="caution">
    <text evidence="2">The sequence shown here is derived from an EMBL/GenBank/DDBJ whole genome shotgun (WGS) entry which is preliminary data.</text>
</comment>
<feature type="region of interest" description="Disordered" evidence="1">
    <location>
        <begin position="1"/>
        <end position="105"/>
    </location>
</feature>
<accession>A0ABP0PM14</accession>
<feature type="compositionally biased region" description="Basic and acidic residues" evidence="1">
    <location>
        <begin position="81"/>
        <end position="96"/>
    </location>
</feature>
<protein>
    <submittedName>
        <fullName evidence="2">Uncharacterized protein</fullName>
    </submittedName>
</protein>
<proteinExistence type="predicted"/>
<dbReference type="Proteomes" id="UP001642484">
    <property type="component" value="Unassembled WGS sequence"/>
</dbReference>
<organism evidence="2 3">
    <name type="scientific">Durusdinium trenchii</name>
    <dbReference type="NCBI Taxonomy" id="1381693"/>
    <lineage>
        <taxon>Eukaryota</taxon>
        <taxon>Sar</taxon>
        <taxon>Alveolata</taxon>
        <taxon>Dinophyceae</taxon>
        <taxon>Suessiales</taxon>
        <taxon>Symbiodiniaceae</taxon>
        <taxon>Durusdinium</taxon>
    </lineage>
</organism>
<feature type="compositionally biased region" description="Basic and acidic residues" evidence="1">
    <location>
        <begin position="23"/>
        <end position="73"/>
    </location>
</feature>
<gene>
    <name evidence="2" type="ORF">CCMP2556_LOCUS37981</name>
</gene>
<evidence type="ECO:0000313" key="2">
    <source>
        <dbReference type="EMBL" id="CAK9077070.1"/>
    </source>
</evidence>
<evidence type="ECO:0000313" key="3">
    <source>
        <dbReference type="Proteomes" id="UP001642484"/>
    </source>
</evidence>
<sequence length="383" mass="42636">MRTVTTARHFIDAAHQSASQYKSTREALRKARLEEQRAHEREKKKREKEFERAKAKEKTAEDRKRKKAEKDAAKAATAAAEAERKANENEREDSTAARRRGKGSAELTNEDLPILVNRYGQEVPVVDTMEKICASSLTCDPVIWRARRLPLKKILESSGLSSKNATNANMMLQAELKGFISESAERFENDPAKSKCTKCCSDQAQAINEALTFEYAIRQAWDEAANDSEAIQAREPCLVVERPELQQAMDRIVAETEIKAAKAQADGNPPDPCAVAHASASRQEATSFSKLHMLAFRKGSTFSGVMPGLFPHLIFQSEGNRAMALVAIAEVVAMMKDQEPDDSCDGWNLFLKAVKFFEQISTQEQADELQSLKQAWLSPGDVS</sequence>
<name>A0ABP0PM14_9DINO</name>
<keyword evidence="3" id="KW-1185">Reference proteome</keyword>